<protein>
    <submittedName>
        <fullName evidence="1">Uncharacterized protein</fullName>
    </submittedName>
</protein>
<evidence type="ECO:0000313" key="2">
    <source>
        <dbReference type="Proteomes" id="UP000261828"/>
    </source>
</evidence>
<comment type="caution">
    <text evidence="1">The sequence shown here is derived from an EMBL/GenBank/DDBJ whole genome shotgun (WGS) entry which is preliminary data.</text>
</comment>
<dbReference type="Proteomes" id="UP000261828">
    <property type="component" value="Unassembled WGS sequence"/>
</dbReference>
<accession>A0A371JQ85</accession>
<name>A0A371JQ85_9FLAO</name>
<gene>
    <name evidence="1" type="ORF">DX873_09465</name>
</gene>
<keyword evidence="2" id="KW-1185">Reference proteome</keyword>
<dbReference type="PROSITE" id="PS51257">
    <property type="entry name" value="PROKAR_LIPOPROTEIN"/>
    <property type="match status" value="1"/>
</dbReference>
<dbReference type="AlphaFoldDB" id="A0A371JQ85"/>
<proteinExistence type="predicted"/>
<dbReference type="EMBL" id="QTJX01000002">
    <property type="protein sequence ID" value="RDY59593.1"/>
    <property type="molecule type" value="Genomic_DNA"/>
</dbReference>
<sequence>MRVLVANKEIINMNKTRLFIFFMVLSGIFFSCNQEKQNQADLELIESGWKSVYQNDENGNRLAGSIDSLIVGIRNGYDVRVGWGWERERADSILRLEHMAEPLFLTVIQEKNVTAVIDAHPLLQSYIDVDNQKIGEGGHIWQCVLTTKGTFNAQVHNRSTGELIKDWPQRHKMTWFLEYPSNKAKENKPLFR</sequence>
<reference evidence="1 2" key="1">
    <citation type="submission" date="2018-08" db="EMBL/GenBank/DDBJ databases">
        <title>Muricauda nanhaiensis sp. nov., isolated from seawater of the South China Sea.</title>
        <authorList>
            <person name="Dang Y."/>
        </authorList>
    </citation>
    <scope>NUCLEOTIDE SEQUENCE [LARGE SCALE GENOMIC DNA]</scope>
    <source>
        <strain evidence="1 2">SM1704</strain>
    </source>
</reference>
<evidence type="ECO:0000313" key="1">
    <source>
        <dbReference type="EMBL" id="RDY59593.1"/>
    </source>
</evidence>
<organism evidence="1 2">
    <name type="scientific">Flagellimonas nanhaiensis</name>
    <dbReference type="NCBI Taxonomy" id="2292706"/>
    <lineage>
        <taxon>Bacteria</taxon>
        <taxon>Pseudomonadati</taxon>
        <taxon>Bacteroidota</taxon>
        <taxon>Flavobacteriia</taxon>
        <taxon>Flavobacteriales</taxon>
        <taxon>Flavobacteriaceae</taxon>
        <taxon>Flagellimonas</taxon>
    </lineage>
</organism>